<evidence type="ECO:0000313" key="2">
    <source>
        <dbReference type="Proteomes" id="UP001246858"/>
    </source>
</evidence>
<keyword evidence="2" id="KW-1185">Reference proteome</keyword>
<protein>
    <submittedName>
        <fullName evidence="1">Uncharacterized protein</fullName>
    </submittedName>
</protein>
<reference evidence="1" key="1">
    <citation type="submission" date="2023-07" db="EMBL/GenBank/DDBJ databases">
        <title>Sorghum-associated microbial communities from plants grown in Nebraska, USA.</title>
        <authorList>
            <person name="Schachtman D."/>
        </authorList>
    </citation>
    <scope>NUCLEOTIDE SEQUENCE</scope>
    <source>
        <strain evidence="1">2697</strain>
    </source>
</reference>
<organism evidence="1 2">
    <name type="scientific">Pedobacter africanus</name>
    <dbReference type="NCBI Taxonomy" id="151894"/>
    <lineage>
        <taxon>Bacteria</taxon>
        <taxon>Pseudomonadati</taxon>
        <taxon>Bacteroidota</taxon>
        <taxon>Sphingobacteriia</taxon>
        <taxon>Sphingobacteriales</taxon>
        <taxon>Sphingobacteriaceae</taxon>
        <taxon>Pedobacter</taxon>
    </lineage>
</organism>
<name>A0ACC6L161_9SPHI</name>
<evidence type="ECO:0000313" key="1">
    <source>
        <dbReference type="EMBL" id="MDR6785162.1"/>
    </source>
</evidence>
<dbReference type="EMBL" id="JAVDTF010000003">
    <property type="protein sequence ID" value="MDR6785162.1"/>
    <property type="molecule type" value="Genomic_DNA"/>
</dbReference>
<sequence length="43" mass="4857">MKRLSIVTVAALMILGQACRQQTNNQNPEKMNNKKKQNIILSS</sequence>
<comment type="caution">
    <text evidence="1">The sequence shown here is derived from an EMBL/GenBank/DDBJ whole genome shotgun (WGS) entry which is preliminary data.</text>
</comment>
<gene>
    <name evidence="1" type="ORF">J2X78_003736</name>
</gene>
<accession>A0ACC6L161</accession>
<proteinExistence type="predicted"/>
<dbReference type="Proteomes" id="UP001246858">
    <property type="component" value="Unassembled WGS sequence"/>
</dbReference>